<comment type="catalytic activity">
    <reaction evidence="1 3 4">
        <text>[protein]-peptidylproline (omega=180) = [protein]-peptidylproline (omega=0)</text>
        <dbReference type="Rhea" id="RHEA:16237"/>
        <dbReference type="Rhea" id="RHEA-COMP:10747"/>
        <dbReference type="Rhea" id="RHEA-COMP:10748"/>
        <dbReference type="ChEBI" id="CHEBI:83833"/>
        <dbReference type="ChEBI" id="CHEBI:83834"/>
        <dbReference type="EC" id="5.2.1.8"/>
    </reaction>
</comment>
<accession>A0ABP8EE64</accession>
<feature type="region of interest" description="Disordered" evidence="5">
    <location>
        <begin position="255"/>
        <end position="316"/>
    </location>
</feature>
<dbReference type="EMBL" id="BAABAV010000003">
    <property type="protein sequence ID" value="GAA4270500.1"/>
    <property type="molecule type" value="Genomic_DNA"/>
</dbReference>
<keyword evidence="9" id="KW-1185">Reference proteome</keyword>
<comment type="similarity">
    <text evidence="4">Belongs to the FKBP-type PPIase family.</text>
</comment>
<keyword evidence="3 4" id="KW-0413">Isomerase</keyword>
<feature type="signal peptide" evidence="6">
    <location>
        <begin position="1"/>
        <end position="22"/>
    </location>
</feature>
<dbReference type="RefSeq" id="WP_139002877.1">
    <property type="nucleotide sequence ID" value="NZ_BAABAV010000003.1"/>
</dbReference>
<evidence type="ECO:0000256" key="6">
    <source>
        <dbReference type="SAM" id="SignalP"/>
    </source>
</evidence>
<evidence type="ECO:0000256" key="4">
    <source>
        <dbReference type="RuleBase" id="RU003915"/>
    </source>
</evidence>
<dbReference type="PROSITE" id="PS50059">
    <property type="entry name" value="FKBP_PPIASE"/>
    <property type="match status" value="1"/>
</dbReference>
<dbReference type="EC" id="5.2.1.8" evidence="4"/>
<name>A0ABP8EE64_9FLAO</name>
<proteinExistence type="inferred from homology"/>
<dbReference type="Proteomes" id="UP001500027">
    <property type="component" value="Unassembled WGS sequence"/>
</dbReference>
<dbReference type="Gene3D" id="3.10.50.40">
    <property type="match status" value="1"/>
</dbReference>
<evidence type="ECO:0000313" key="8">
    <source>
        <dbReference type="EMBL" id="GAA4270500.1"/>
    </source>
</evidence>
<evidence type="ECO:0000259" key="7">
    <source>
        <dbReference type="PROSITE" id="PS50059"/>
    </source>
</evidence>
<evidence type="ECO:0000256" key="2">
    <source>
        <dbReference type="ARBA" id="ARBA00023110"/>
    </source>
</evidence>
<evidence type="ECO:0000256" key="5">
    <source>
        <dbReference type="SAM" id="MobiDB-lite"/>
    </source>
</evidence>
<feature type="domain" description="PPIase FKBP-type" evidence="7">
    <location>
        <begin position="128"/>
        <end position="226"/>
    </location>
</feature>
<feature type="chain" id="PRO_5045237201" description="Peptidyl-prolyl cis-trans isomerase" evidence="6">
    <location>
        <begin position="23"/>
        <end position="316"/>
    </location>
</feature>
<evidence type="ECO:0000256" key="3">
    <source>
        <dbReference type="PROSITE-ProRule" id="PRU00277"/>
    </source>
</evidence>
<gene>
    <name evidence="8" type="ORF">GCM10022257_26010</name>
</gene>
<dbReference type="SUPFAM" id="SSF54534">
    <property type="entry name" value="FKBP-like"/>
    <property type="match status" value="1"/>
</dbReference>
<feature type="compositionally biased region" description="Acidic residues" evidence="5">
    <location>
        <begin position="255"/>
        <end position="264"/>
    </location>
</feature>
<sequence>MRIGKVCLFIICVLLIFWSCNNDDGNNNFTVIELRDRDEVQQEDMDSLNLYLATHYYNSGDFVGNFNPHLGDIVITELAEGETDAPANHTMLNDAVGDPISLVFAETDYQYYLLNLNQGGGTESPNFADNVRLSYEGFLLDGSVFDSAITPVDFDLVSLIPGWRKVIPQFNTSESFMELGDGSVDFVNNGLGIMFLPSGLAYFASAQGIIGVYTPIIFKFELYQAFENDHDNDGIPSYLEDLNGDGEFTLNTDAETLDGDDTDNDGAPNYFDPDDDGDGVLTINEDSNGDGDPTNDIGKNGIPKYLDPEETESNES</sequence>
<keyword evidence="2 3" id="KW-0697">Rotamase</keyword>
<evidence type="ECO:0000313" key="9">
    <source>
        <dbReference type="Proteomes" id="UP001500027"/>
    </source>
</evidence>
<keyword evidence="6" id="KW-0732">Signal</keyword>
<dbReference type="InterPro" id="IPR001179">
    <property type="entry name" value="PPIase_FKBP_dom"/>
</dbReference>
<reference evidence="9" key="1">
    <citation type="journal article" date="2019" name="Int. J. Syst. Evol. Microbiol.">
        <title>The Global Catalogue of Microorganisms (GCM) 10K type strain sequencing project: providing services to taxonomists for standard genome sequencing and annotation.</title>
        <authorList>
            <consortium name="The Broad Institute Genomics Platform"/>
            <consortium name="The Broad Institute Genome Sequencing Center for Infectious Disease"/>
            <person name="Wu L."/>
            <person name="Ma J."/>
        </authorList>
    </citation>
    <scope>NUCLEOTIDE SEQUENCE [LARGE SCALE GENOMIC DNA]</scope>
    <source>
        <strain evidence="9">JCM 17452</strain>
    </source>
</reference>
<organism evidence="8 9">
    <name type="scientific">Hyunsoonleella aestuarii</name>
    <dbReference type="NCBI Taxonomy" id="912802"/>
    <lineage>
        <taxon>Bacteria</taxon>
        <taxon>Pseudomonadati</taxon>
        <taxon>Bacteroidota</taxon>
        <taxon>Flavobacteriia</taxon>
        <taxon>Flavobacteriales</taxon>
        <taxon>Flavobacteriaceae</taxon>
    </lineage>
</organism>
<protein>
    <recommendedName>
        <fullName evidence="4">Peptidyl-prolyl cis-trans isomerase</fullName>
        <ecNumber evidence="4">5.2.1.8</ecNumber>
    </recommendedName>
</protein>
<dbReference type="GO" id="GO:0016853">
    <property type="term" value="F:isomerase activity"/>
    <property type="evidence" value="ECO:0007669"/>
    <property type="project" value="UniProtKB-KW"/>
</dbReference>
<comment type="caution">
    <text evidence="8">The sequence shown here is derived from an EMBL/GenBank/DDBJ whole genome shotgun (WGS) entry which is preliminary data.</text>
</comment>
<evidence type="ECO:0000256" key="1">
    <source>
        <dbReference type="ARBA" id="ARBA00000971"/>
    </source>
</evidence>
<dbReference type="Pfam" id="PF00254">
    <property type="entry name" value="FKBP_C"/>
    <property type="match status" value="1"/>
</dbReference>
<dbReference type="InterPro" id="IPR046357">
    <property type="entry name" value="PPIase_dom_sf"/>
</dbReference>